<dbReference type="EMBL" id="NTFH01000004">
    <property type="protein sequence ID" value="PHQ16329.1"/>
    <property type="molecule type" value="Genomic_DNA"/>
</dbReference>
<dbReference type="PROSITE" id="PS50887">
    <property type="entry name" value="GGDEF"/>
    <property type="match status" value="1"/>
</dbReference>
<feature type="domain" description="GGDEF" evidence="6">
    <location>
        <begin position="476"/>
        <end position="610"/>
    </location>
</feature>
<dbReference type="Pfam" id="PF07695">
    <property type="entry name" value="7TMR-DISM_7TM"/>
    <property type="match status" value="1"/>
</dbReference>
<feature type="chain" id="PRO_5013746721" description="diguanylate cyclase" evidence="5">
    <location>
        <begin position="29"/>
        <end position="614"/>
    </location>
</feature>
<dbReference type="PANTHER" id="PTHR45138">
    <property type="entry name" value="REGULATORY COMPONENTS OF SENSORY TRANSDUCTION SYSTEM"/>
    <property type="match status" value="1"/>
</dbReference>
<keyword evidence="4" id="KW-0472">Membrane</keyword>
<evidence type="ECO:0000256" key="5">
    <source>
        <dbReference type="SAM" id="SignalP"/>
    </source>
</evidence>
<dbReference type="GO" id="GO:0052621">
    <property type="term" value="F:diguanylate cyclase activity"/>
    <property type="evidence" value="ECO:0007669"/>
    <property type="project" value="UniProtKB-EC"/>
</dbReference>
<dbReference type="Pfam" id="PF00990">
    <property type="entry name" value="GGDEF"/>
    <property type="match status" value="1"/>
</dbReference>
<dbReference type="InterPro" id="IPR029787">
    <property type="entry name" value="Nucleotide_cyclase"/>
</dbReference>
<keyword evidence="4" id="KW-0812">Transmembrane</keyword>
<dbReference type="SMART" id="SM00267">
    <property type="entry name" value="GGDEF"/>
    <property type="match status" value="1"/>
</dbReference>
<comment type="cofactor">
    <cofactor evidence="1">
        <name>Mg(2+)</name>
        <dbReference type="ChEBI" id="CHEBI:18420"/>
    </cofactor>
</comment>
<evidence type="ECO:0000256" key="3">
    <source>
        <dbReference type="SAM" id="Coils"/>
    </source>
</evidence>
<feature type="transmembrane region" description="Helical" evidence="4">
    <location>
        <begin position="316"/>
        <end position="336"/>
    </location>
</feature>
<reference evidence="7 8" key="1">
    <citation type="submission" date="2017-09" db="EMBL/GenBank/DDBJ databases">
        <title>The draft genome sequences of Marinobacter sp. PWS21.</title>
        <authorList>
            <person name="Cao J."/>
        </authorList>
    </citation>
    <scope>NUCLEOTIDE SEQUENCE [LARGE SCALE GENOMIC DNA]</scope>
    <source>
        <strain evidence="7 8">PWS21</strain>
    </source>
</reference>
<name>A0A2G1UPL5_9GAMM</name>
<dbReference type="RefSeq" id="WP_099613493.1">
    <property type="nucleotide sequence ID" value="NZ_KZ319368.1"/>
</dbReference>
<feature type="transmembrane region" description="Helical" evidence="4">
    <location>
        <begin position="292"/>
        <end position="310"/>
    </location>
</feature>
<dbReference type="InterPro" id="IPR050469">
    <property type="entry name" value="Diguanylate_Cyclase"/>
</dbReference>
<gene>
    <name evidence="7" type="ORF">CLH61_04410</name>
</gene>
<dbReference type="Gene3D" id="3.30.70.270">
    <property type="match status" value="1"/>
</dbReference>
<evidence type="ECO:0000256" key="1">
    <source>
        <dbReference type="ARBA" id="ARBA00001946"/>
    </source>
</evidence>
<dbReference type="InterPro" id="IPR000160">
    <property type="entry name" value="GGDEF_dom"/>
</dbReference>
<feature type="coiled-coil region" evidence="3">
    <location>
        <begin position="421"/>
        <end position="448"/>
    </location>
</feature>
<organism evidence="7 8">
    <name type="scientific">Marinobacter profundi</name>
    <dbReference type="NCBI Taxonomy" id="2666256"/>
    <lineage>
        <taxon>Bacteria</taxon>
        <taxon>Pseudomonadati</taxon>
        <taxon>Pseudomonadota</taxon>
        <taxon>Gammaproteobacteria</taxon>
        <taxon>Pseudomonadales</taxon>
        <taxon>Marinobacteraceae</taxon>
        <taxon>Marinobacter</taxon>
    </lineage>
</organism>
<evidence type="ECO:0000259" key="6">
    <source>
        <dbReference type="PROSITE" id="PS50887"/>
    </source>
</evidence>
<dbReference type="GO" id="GO:0005886">
    <property type="term" value="C:plasma membrane"/>
    <property type="evidence" value="ECO:0007669"/>
    <property type="project" value="TreeGrafter"/>
</dbReference>
<dbReference type="SUPFAM" id="SSF55073">
    <property type="entry name" value="Nucleotide cyclase"/>
    <property type="match status" value="1"/>
</dbReference>
<feature type="transmembrane region" description="Helical" evidence="4">
    <location>
        <begin position="229"/>
        <end position="249"/>
    </location>
</feature>
<dbReference type="InterPro" id="IPR011623">
    <property type="entry name" value="7TMR_DISM_rcpt_extracell_dom1"/>
</dbReference>
<evidence type="ECO:0000256" key="2">
    <source>
        <dbReference type="ARBA" id="ARBA00012528"/>
    </source>
</evidence>
<evidence type="ECO:0000256" key="4">
    <source>
        <dbReference type="SAM" id="Phobius"/>
    </source>
</evidence>
<keyword evidence="5" id="KW-0732">Signal</keyword>
<dbReference type="GO" id="GO:0043709">
    <property type="term" value="P:cell adhesion involved in single-species biofilm formation"/>
    <property type="evidence" value="ECO:0007669"/>
    <property type="project" value="TreeGrafter"/>
</dbReference>
<evidence type="ECO:0000313" key="7">
    <source>
        <dbReference type="EMBL" id="PHQ16329.1"/>
    </source>
</evidence>
<sequence>MPYFMRFVMLLVMTCLAGVALGSPVADASRCPTIAVTDANDRARLLHHICYLKGRPGEVAWQASTPDQLPPSADWTSANGHDLVFAHSDTTYWFRLNVHNPSDRAGLWYLKLNYALLDEVTFWTSGRDETHRLVTGDQQPFFTRGIDYRYFLLPVTLEAGEASTILLRVRSSGALNVPLELTTPDRLIADSNHLTLTHGLFYGALLIVAILNLLLFITSGTAYYFFNMFYLVAMGLFMFAMGGFANQYFWPDSPRFANTSVPFFMGMSVLAMTLFGRSFLEVDASQGLASRALSLQSLGSLVIMALAFVLPYSQSISLNTVFSLLVIANLFVIGLIRWRQGYTHAKWYVLAWSLMVLGTLIFALAAFGYLADFLAREVMMQAAIGGQVVLLNYAMVQRWRVLNQKLLEVEHSAKIQLELQVHQRTAQLRDAMRDLEQANRKLADLSLNDSLTGLRNRRYLDQMVPDLCAESRRTGSPLTMVLVDADHFKRLNDNWGHSFGDLCLQRIADMLTRHVRRPRDIVARFGGEEFALVLPDTTPEGARKVIEDILADTAGTPVSTTGGETVTMTLSAGLTCLQPGDSASDLFRRADEALYRAKAAGRNRVEIAGCSQPA</sequence>
<dbReference type="EC" id="2.7.7.65" evidence="2"/>
<accession>A0A2G1UPL5</accession>
<dbReference type="InterPro" id="IPR011622">
    <property type="entry name" value="7TMR_DISM_rcpt_extracell_dom2"/>
</dbReference>
<feature type="transmembrane region" description="Helical" evidence="4">
    <location>
        <begin position="261"/>
        <end position="280"/>
    </location>
</feature>
<dbReference type="CDD" id="cd01949">
    <property type="entry name" value="GGDEF"/>
    <property type="match status" value="1"/>
</dbReference>
<dbReference type="InterPro" id="IPR043128">
    <property type="entry name" value="Rev_trsase/Diguanyl_cyclase"/>
</dbReference>
<protein>
    <recommendedName>
        <fullName evidence="2">diguanylate cyclase</fullName>
        <ecNumber evidence="2">2.7.7.65</ecNumber>
    </recommendedName>
</protein>
<dbReference type="AlphaFoldDB" id="A0A2G1UPL5"/>
<evidence type="ECO:0000313" key="8">
    <source>
        <dbReference type="Proteomes" id="UP000231409"/>
    </source>
</evidence>
<keyword evidence="8" id="KW-1185">Reference proteome</keyword>
<keyword evidence="3" id="KW-0175">Coiled coil</keyword>
<dbReference type="Proteomes" id="UP000231409">
    <property type="component" value="Unassembled WGS sequence"/>
</dbReference>
<dbReference type="PANTHER" id="PTHR45138:SF24">
    <property type="entry name" value="DIGUANYLATE CYCLASE DGCC-RELATED"/>
    <property type="match status" value="1"/>
</dbReference>
<keyword evidence="4" id="KW-1133">Transmembrane helix</keyword>
<dbReference type="FunFam" id="3.30.70.270:FF:000001">
    <property type="entry name" value="Diguanylate cyclase domain protein"/>
    <property type="match status" value="1"/>
</dbReference>
<dbReference type="Pfam" id="PF07696">
    <property type="entry name" value="7TMR-DISMED2"/>
    <property type="match status" value="1"/>
</dbReference>
<dbReference type="GO" id="GO:1902201">
    <property type="term" value="P:negative regulation of bacterial-type flagellum-dependent cell motility"/>
    <property type="evidence" value="ECO:0007669"/>
    <property type="project" value="TreeGrafter"/>
</dbReference>
<dbReference type="Gene3D" id="2.60.40.2380">
    <property type="match status" value="1"/>
</dbReference>
<feature type="transmembrane region" description="Helical" evidence="4">
    <location>
        <begin position="348"/>
        <end position="372"/>
    </location>
</feature>
<proteinExistence type="predicted"/>
<comment type="caution">
    <text evidence="7">The sequence shown here is derived from an EMBL/GenBank/DDBJ whole genome shotgun (WGS) entry which is preliminary data.</text>
</comment>
<dbReference type="NCBIfam" id="TIGR00254">
    <property type="entry name" value="GGDEF"/>
    <property type="match status" value="1"/>
</dbReference>
<feature type="signal peptide" evidence="5">
    <location>
        <begin position="1"/>
        <end position="28"/>
    </location>
</feature>
<feature type="transmembrane region" description="Helical" evidence="4">
    <location>
        <begin position="199"/>
        <end position="217"/>
    </location>
</feature>